<proteinExistence type="predicted"/>
<evidence type="ECO:0000313" key="2">
    <source>
        <dbReference type="Proteomes" id="UP000003045"/>
    </source>
</evidence>
<keyword evidence="2" id="KW-1185">Reference proteome</keyword>
<accession>E0QRX0</accession>
<sequence>MAAESYRSGDAANLEKDPVASKIISALDRYIGAWRQSMTDKTGETVDLAHLAATSLG</sequence>
<dbReference type="AlphaFoldDB" id="E0QRX0"/>
<organism evidence="1 2">
    <name type="scientific">Mobiluncus mulieris ATCC 35239</name>
    <dbReference type="NCBI Taxonomy" id="871571"/>
    <lineage>
        <taxon>Bacteria</taxon>
        <taxon>Bacillati</taxon>
        <taxon>Actinomycetota</taxon>
        <taxon>Actinomycetes</taxon>
        <taxon>Actinomycetales</taxon>
        <taxon>Actinomycetaceae</taxon>
        <taxon>Mobiluncus</taxon>
    </lineage>
</organism>
<dbReference type="STRING" id="871571.HMPREF0580_1635"/>
<dbReference type="EMBL" id="AEET01000033">
    <property type="protein sequence ID" value="EFM45828.1"/>
    <property type="molecule type" value="Genomic_DNA"/>
</dbReference>
<reference evidence="1" key="1">
    <citation type="submission" date="2010-08" db="EMBL/GenBank/DDBJ databases">
        <authorList>
            <person name="Muzny D."/>
            <person name="Qin X."/>
            <person name="Deng J."/>
            <person name="Jiang H."/>
            <person name="Liu Y."/>
            <person name="Qu J."/>
            <person name="Song X.-Z."/>
            <person name="Zhang L."/>
            <person name="Thornton R."/>
            <person name="Coyle M."/>
            <person name="Francisco L."/>
            <person name="Jackson L."/>
            <person name="Javaid M."/>
            <person name="Korchina V."/>
            <person name="Kovar C."/>
            <person name="Mata R."/>
            <person name="Mathew T."/>
            <person name="Ngo R."/>
            <person name="Nguyen L."/>
            <person name="Nguyen N."/>
            <person name="Okwuonu G."/>
            <person name="Ongeri F."/>
            <person name="Pham C."/>
            <person name="Simmons D."/>
            <person name="Wilczek-Boney K."/>
            <person name="Hale W."/>
            <person name="Jakkamsetti A."/>
            <person name="Pham P."/>
            <person name="Ruth R."/>
            <person name="San Lucas F."/>
            <person name="Warren J."/>
            <person name="Zhang J."/>
            <person name="Zhao Z."/>
            <person name="Zhou C."/>
            <person name="Zhu D."/>
            <person name="Lee S."/>
            <person name="Bess C."/>
            <person name="Blankenburg K."/>
            <person name="Forbes L."/>
            <person name="Fu Q."/>
            <person name="Gubbala S."/>
            <person name="Hirani K."/>
            <person name="Jayaseelan J.C."/>
            <person name="Lara F."/>
            <person name="Munidasa M."/>
            <person name="Palculict T."/>
            <person name="Patil S."/>
            <person name="Pu L.-L."/>
            <person name="Saada N."/>
            <person name="Tang L."/>
            <person name="Weissenberger G."/>
            <person name="Zhu Y."/>
            <person name="Hemphill L."/>
            <person name="Shang Y."/>
            <person name="Youmans B."/>
            <person name="Ayvaz T."/>
            <person name="Ross M."/>
            <person name="Santibanez J."/>
            <person name="Aqrawi P."/>
            <person name="Gross S."/>
            <person name="Joshi V."/>
            <person name="Fowler G."/>
            <person name="Nazareth L."/>
            <person name="Reid J."/>
            <person name="Worley K."/>
            <person name="Petrosino J."/>
            <person name="Highlander S."/>
            <person name="Gibbs R."/>
        </authorList>
    </citation>
    <scope>NUCLEOTIDE SEQUENCE [LARGE SCALE GENOMIC DNA]</scope>
    <source>
        <strain evidence="1">ATCC 35239</strain>
    </source>
</reference>
<dbReference type="HOGENOM" id="CLU_2991767_0_0_11"/>
<protein>
    <submittedName>
        <fullName evidence="1">Uncharacterized protein</fullName>
    </submittedName>
</protein>
<evidence type="ECO:0000313" key="1">
    <source>
        <dbReference type="EMBL" id="EFM45828.1"/>
    </source>
</evidence>
<gene>
    <name evidence="1" type="ORF">HMPREF0580_1635</name>
</gene>
<name>E0QRX0_9ACTO</name>
<comment type="caution">
    <text evidence="1">The sequence shown here is derived from an EMBL/GenBank/DDBJ whole genome shotgun (WGS) entry which is preliminary data.</text>
</comment>
<dbReference type="Proteomes" id="UP000003045">
    <property type="component" value="Unassembled WGS sequence"/>
</dbReference>